<dbReference type="Pfam" id="PF01757">
    <property type="entry name" value="Acyl_transf_3"/>
    <property type="match status" value="1"/>
</dbReference>
<feature type="transmembrane region" description="Helical" evidence="2">
    <location>
        <begin position="243"/>
        <end position="261"/>
    </location>
</feature>
<proteinExistence type="predicted"/>
<feature type="domain" description="Acyltransferase 3" evidence="3">
    <location>
        <begin position="16"/>
        <end position="358"/>
    </location>
</feature>
<dbReference type="STRING" id="68231.AQJ30_04000"/>
<dbReference type="InterPro" id="IPR002656">
    <property type="entry name" value="Acyl_transf_3_dom"/>
</dbReference>
<dbReference type="RefSeq" id="WP_079083783.1">
    <property type="nucleotide sequence ID" value="NZ_KQ948549.1"/>
</dbReference>
<evidence type="ECO:0000313" key="5">
    <source>
        <dbReference type="Proteomes" id="UP000053271"/>
    </source>
</evidence>
<organism evidence="4 5">
    <name type="scientific">Streptomyces longwoodensis</name>
    <dbReference type="NCBI Taxonomy" id="68231"/>
    <lineage>
        <taxon>Bacteria</taxon>
        <taxon>Bacillati</taxon>
        <taxon>Actinomycetota</taxon>
        <taxon>Actinomycetes</taxon>
        <taxon>Kitasatosporales</taxon>
        <taxon>Streptomycetaceae</taxon>
        <taxon>Streptomyces</taxon>
    </lineage>
</organism>
<keyword evidence="5" id="KW-1185">Reference proteome</keyword>
<evidence type="ECO:0000259" key="3">
    <source>
        <dbReference type="Pfam" id="PF01757"/>
    </source>
</evidence>
<feature type="transmembrane region" description="Helical" evidence="2">
    <location>
        <begin position="135"/>
        <end position="158"/>
    </location>
</feature>
<name>A0A101R3L7_9ACTN</name>
<evidence type="ECO:0000256" key="2">
    <source>
        <dbReference type="SAM" id="Phobius"/>
    </source>
</evidence>
<feature type="transmembrane region" description="Helical" evidence="2">
    <location>
        <begin position="170"/>
        <end position="191"/>
    </location>
</feature>
<feature type="transmembrane region" description="Helical" evidence="2">
    <location>
        <begin position="57"/>
        <end position="76"/>
    </location>
</feature>
<protein>
    <recommendedName>
        <fullName evidence="3">Acyltransferase 3 domain-containing protein</fullName>
    </recommendedName>
</protein>
<keyword evidence="2" id="KW-0472">Membrane</keyword>
<feature type="transmembrane region" description="Helical" evidence="2">
    <location>
        <begin position="97"/>
        <end position="115"/>
    </location>
</feature>
<accession>A0A101R3L7</accession>
<dbReference type="GO" id="GO:0016747">
    <property type="term" value="F:acyltransferase activity, transferring groups other than amino-acyl groups"/>
    <property type="evidence" value="ECO:0007669"/>
    <property type="project" value="InterPro"/>
</dbReference>
<comment type="caution">
    <text evidence="4">The sequence shown here is derived from an EMBL/GenBank/DDBJ whole genome shotgun (WGS) entry which is preliminary data.</text>
</comment>
<keyword evidence="2" id="KW-1133">Transmembrane helix</keyword>
<evidence type="ECO:0000256" key="1">
    <source>
        <dbReference type="SAM" id="MobiDB-lite"/>
    </source>
</evidence>
<reference evidence="4 5" key="1">
    <citation type="submission" date="2015-10" db="EMBL/GenBank/DDBJ databases">
        <title>Draft genome sequence of Streptomyces longwoodensis DSM 41677, type strain for the species Streptomyces longwoodensis.</title>
        <authorList>
            <person name="Ruckert C."/>
            <person name="Winkler A."/>
            <person name="Kalinowski J."/>
            <person name="Kampfer P."/>
            <person name="Glaeser S."/>
        </authorList>
    </citation>
    <scope>NUCLEOTIDE SEQUENCE [LARGE SCALE GENOMIC DNA]</scope>
    <source>
        <strain evidence="4 5">DSM 41677</strain>
    </source>
</reference>
<feature type="transmembrane region" description="Helical" evidence="2">
    <location>
        <begin position="211"/>
        <end position="231"/>
    </location>
</feature>
<feature type="transmembrane region" description="Helical" evidence="2">
    <location>
        <begin position="340"/>
        <end position="361"/>
    </location>
</feature>
<dbReference type="GeneID" id="91423788"/>
<feature type="transmembrane region" description="Helical" evidence="2">
    <location>
        <begin position="300"/>
        <end position="320"/>
    </location>
</feature>
<dbReference type="InterPro" id="IPR050879">
    <property type="entry name" value="Acyltransferase_3"/>
</dbReference>
<evidence type="ECO:0000313" key="4">
    <source>
        <dbReference type="EMBL" id="KUN41055.1"/>
    </source>
</evidence>
<dbReference type="GO" id="GO:0016020">
    <property type="term" value="C:membrane"/>
    <property type="evidence" value="ECO:0007669"/>
    <property type="project" value="TreeGrafter"/>
</dbReference>
<feature type="region of interest" description="Disordered" evidence="1">
    <location>
        <begin position="380"/>
        <end position="401"/>
    </location>
</feature>
<dbReference type="Proteomes" id="UP000053271">
    <property type="component" value="Unassembled WGS sequence"/>
</dbReference>
<dbReference type="PANTHER" id="PTHR23028">
    <property type="entry name" value="ACETYLTRANSFERASE"/>
    <property type="match status" value="1"/>
</dbReference>
<dbReference type="PANTHER" id="PTHR23028:SF53">
    <property type="entry name" value="ACYL_TRANSF_3 DOMAIN-CONTAINING PROTEIN"/>
    <property type="match status" value="1"/>
</dbReference>
<keyword evidence="2" id="KW-0812">Transmembrane</keyword>
<dbReference type="EMBL" id="LMWS01000005">
    <property type="protein sequence ID" value="KUN41055.1"/>
    <property type="molecule type" value="Genomic_DNA"/>
</dbReference>
<dbReference type="GO" id="GO:0000271">
    <property type="term" value="P:polysaccharide biosynthetic process"/>
    <property type="evidence" value="ECO:0007669"/>
    <property type="project" value="TreeGrafter"/>
</dbReference>
<sequence length="401" mass="44097">MSAVSPVPGTSSRLPSLTGMRFFAAFLVFLFHLSLLDAYSTHGQDHGPFASALKNGGWAGVTFFFILSGFVLTWSARRDDTPRAFWGRRLAKICPNHVVTFLFALAAYAYASATWGRGVPNFLLLQAWIPRDDVFFSINNPSWSLSCELVFYLLFPALHRWVRSIPETRLWWWAAATAAAILLLPLAVQLVPAGEAFGPNHANSPLYGHSITQMWLVYIFPPVRVLDFLLGILMARIVLSGRWVALGVLPALALTAVAYVVSLHVPFLYSLNAVVVVPFALLISATAARDARGDGTAVSGRAWVWLGEVSFAFYLIHQILLSVAQERFGYREPDTLVEAVGVAVLIAAASLLLSWLLYTAVERPFVRAWARRARAARNARTAQSLPAQRDGNDRPVTVGTS</sequence>
<feature type="transmembrane region" description="Helical" evidence="2">
    <location>
        <begin position="267"/>
        <end position="288"/>
    </location>
</feature>
<gene>
    <name evidence="4" type="ORF">AQJ30_04000</name>
</gene>
<dbReference type="AlphaFoldDB" id="A0A101R3L7"/>